<dbReference type="Proteomes" id="UP000594459">
    <property type="component" value="Chromosome"/>
</dbReference>
<dbReference type="GO" id="GO:0005886">
    <property type="term" value="C:plasma membrane"/>
    <property type="evidence" value="ECO:0007669"/>
    <property type="project" value="UniProtKB-SubCell"/>
</dbReference>
<keyword evidence="7 9" id="KW-0472">Membrane</keyword>
<protein>
    <submittedName>
        <fullName evidence="10">YeeE/YedE family protein</fullName>
    </submittedName>
</protein>
<accession>A0A7S8F4B1</accession>
<sequence>MEEAIGTSTLSLLAIPLAFIVGFALRRGSVCMVEGTRQAVILGRTLRLRAFVVAAGAAGCVVLPLSWAFPTQGMLASGFPITLATLVGGALFGLGARINGGCQFGTLGRLASGELDFLITCVAAVGGATLALRTTMLSGPAESLLMRPTVPGGIVLALFVVLAAPALRPRYWRNFIRALHRREVQLSPIPAMLVVGMVGGVLYTLAGSWTVGSLLNREGAWLLGDAANHADGKAIAGAFALLAGALYAAVWTRKFHLSPPTMRVLTANAPGGFLMGAGAALVPGGNGTLLLYSMPSASPNGWVAFAAMTAVIALTFLPHRSGRRAPR</sequence>
<proteinExistence type="inferred from homology"/>
<evidence type="ECO:0000256" key="9">
    <source>
        <dbReference type="SAM" id="Phobius"/>
    </source>
</evidence>
<evidence type="ECO:0000256" key="1">
    <source>
        <dbReference type="ARBA" id="ARBA00004429"/>
    </source>
</evidence>
<evidence type="ECO:0000256" key="5">
    <source>
        <dbReference type="ARBA" id="ARBA00022692"/>
    </source>
</evidence>
<evidence type="ECO:0000256" key="4">
    <source>
        <dbReference type="ARBA" id="ARBA00022519"/>
    </source>
</evidence>
<evidence type="ECO:0000256" key="8">
    <source>
        <dbReference type="ARBA" id="ARBA00035655"/>
    </source>
</evidence>
<feature type="transmembrane region" description="Helical" evidence="9">
    <location>
        <begin position="75"/>
        <end position="96"/>
    </location>
</feature>
<comment type="subcellular location">
    <subcellularLocation>
        <location evidence="1">Cell inner membrane</location>
        <topology evidence="1">Multi-pass membrane protein</topology>
    </subcellularLocation>
</comment>
<dbReference type="RefSeq" id="WP_200981849.1">
    <property type="nucleotide sequence ID" value="NZ_CP064654.1"/>
</dbReference>
<feature type="transmembrane region" description="Helical" evidence="9">
    <location>
        <begin position="234"/>
        <end position="252"/>
    </location>
</feature>
<feature type="transmembrane region" description="Helical" evidence="9">
    <location>
        <begin position="117"/>
        <end position="137"/>
    </location>
</feature>
<keyword evidence="5 9" id="KW-0812">Transmembrane</keyword>
<evidence type="ECO:0000313" key="10">
    <source>
        <dbReference type="EMBL" id="QPC98845.1"/>
    </source>
</evidence>
<keyword evidence="6 9" id="KW-1133">Transmembrane helix</keyword>
<dbReference type="PANTHER" id="PTHR30574:SF1">
    <property type="entry name" value="SULPHUR TRANSPORT DOMAIN-CONTAINING PROTEIN"/>
    <property type="match status" value="1"/>
</dbReference>
<name>A0A7S8F4B1_9SPHN</name>
<feature type="transmembrane region" description="Helical" evidence="9">
    <location>
        <begin position="264"/>
        <end position="282"/>
    </location>
</feature>
<keyword evidence="4" id="KW-0997">Cell inner membrane</keyword>
<gene>
    <name evidence="10" type="ORF">IRL76_13585</name>
</gene>
<evidence type="ECO:0000256" key="3">
    <source>
        <dbReference type="ARBA" id="ARBA00022475"/>
    </source>
</evidence>
<dbReference type="Pfam" id="PF04143">
    <property type="entry name" value="Sulf_transp"/>
    <property type="match status" value="1"/>
</dbReference>
<feature type="transmembrane region" description="Helical" evidence="9">
    <location>
        <begin position="6"/>
        <end position="25"/>
    </location>
</feature>
<dbReference type="PANTHER" id="PTHR30574">
    <property type="entry name" value="INNER MEMBRANE PROTEIN YEDE"/>
    <property type="match status" value="1"/>
</dbReference>
<dbReference type="KEGG" id="qso:IRL76_13585"/>
<evidence type="ECO:0000256" key="2">
    <source>
        <dbReference type="ARBA" id="ARBA00022448"/>
    </source>
</evidence>
<comment type="similarity">
    <text evidence="8">Belongs to the TsuA/YedE (TC 9.B.102) family.</text>
</comment>
<feature type="transmembrane region" description="Helical" evidence="9">
    <location>
        <begin position="189"/>
        <end position="214"/>
    </location>
</feature>
<keyword evidence="2" id="KW-0813">Transport</keyword>
<keyword evidence="3" id="KW-1003">Cell membrane</keyword>
<dbReference type="AlphaFoldDB" id="A0A7S8F4B1"/>
<keyword evidence="11" id="KW-1185">Reference proteome</keyword>
<organism evidence="10 11">
    <name type="scientific">Qipengyuania soli</name>
    <dbReference type="NCBI Taxonomy" id="2782568"/>
    <lineage>
        <taxon>Bacteria</taxon>
        <taxon>Pseudomonadati</taxon>
        <taxon>Pseudomonadota</taxon>
        <taxon>Alphaproteobacteria</taxon>
        <taxon>Sphingomonadales</taxon>
        <taxon>Erythrobacteraceae</taxon>
        <taxon>Qipengyuania</taxon>
    </lineage>
</organism>
<dbReference type="EMBL" id="CP064654">
    <property type="protein sequence ID" value="QPC98845.1"/>
    <property type="molecule type" value="Genomic_DNA"/>
</dbReference>
<evidence type="ECO:0000256" key="6">
    <source>
        <dbReference type="ARBA" id="ARBA00022989"/>
    </source>
</evidence>
<evidence type="ECO:0000313" key="11">
    <source>
        <dbReference type="Proteomes" id="UP000594459"/>
    </source>
</evidence>
<dbReference type="InterPro" id="IPR007272">
    <property type="entry name" value="Sulf_transp_TsuA/YedE"/>
</dbReference>
<feature type="transmembrane region" description="Helical" evidence="9">
    <location>
        <begin position="149"/>
        <end position="168"/>
    </location>
</feature>
<reference evidence="10 11" key="1">
    <citation type="submission" date="2020-11" db="EMBL/GenBank/DDBJ databases">
        <title>The genome sequence of Erythrobacter sp. 6D36.</title>
        <authorList>
            <person name="Liu Y."/>
        </authorList>
    </citation>
    <scope>NUCLEOTIDE SEQUENCE [LARGE SCALE GENOMIC DNA]</scope>
    <source>
        <strain evidence="10 11">6D36</strain>
    </source>
</reference>
<feature type="transmembrane region" description="Helical" evidence="9">
    <location>
        <begin position="46"/>
        <end position="69"/>
    </location>
</feature>
<feature type="transmembrane region" description="Helical" evidence="9">
    <location>
        <begin position="302"/>
        <end position="319"/>
    </location>
</feature>
<evidence type="ECO:0000256" key="7">
    <source>
        <dbReference type="ARBA" id="ARBA00023136"/>
    </source>
</evidence>